<dbReference type="Pfam" id="PF10926">
    <property type="entry name" value="DUF2800"/>
    <property type="match status" value="1"/>
</dbReference>
<dbReference type="Gene3D" id="3.90.320.10">
    <property type="match status" value="1"/>
</dbReference>
<protein>
    <recommendedName>
        <fullName evidence="4">DUF2800 domain-containing protein</fullName>
    </recommendedName>
</protein>
<evidence type="ECO:0008006" key="4">
    <source>
        <dbReference type="Google" id="ProtNLM"/>
    </source>
</evidence>
<feature type="region of interest" description="Disordered" evidence="1">
    <location>
        <begin position="367"/>
        <end position="392"/>
    </location>
</feature>
<name>A0A351RD08_9PROT</name>
<dbReference type="InterPro" id="IPR011604">
    <property type="entry name" value="PDDEXK-like_dom_sf"/>
</dbReference>
<dbReference type="InterPro" id="IPR021229">
    <property type="entry name" value="DUF2800"/>
</dbReference>
<evidence type="ECO:0000313" key="2">
    <source>
        <dbReference type="EMBL" id="HBA09929.1"/>
    </source>
</evidence>
<gene>
    <name evidence="2" type="ORF">DCW48_10600</name>
</gene>
<proteinExistence type="predicted"/>
<dbReference type="EMBL" id="DNAA01000249">
    <property type="protein sequence ID" value="HBA09929.1"/>
    <property type="molecule type" value="Genomic_DNA"/>
</dbReference>
<evidence type="ECO:0000256" key="1">
    <source>
        <dbReference type="SAM" id="MobiDB-lite"/>
    </source>
</evidence>
<dbReference type="Proteomes" id="UP000264313">
    <property type="component" value="Unassembled WGS sequence"/>
</dbReference>
<sequence>MLNFIISWRASMAFEVAPKHSLLSASGSATWLYCSGSVAAQKPYKESRSAFADEGTAAHELAEICLKGDLNPFDFEGKQLPETNWITVDKTMCHHVNDYMDFIAEHKGHKIYEQKLDYSEYAQDGFGTADCIILNDDNATIIDLKYGKGVKVYADTTQTKIYALGVYSEFGMLEDIKTITMIIYQPRLDHIDELTISIDELLAFGEWVKERAELAMQENAPLTAGEKQCQWCKHKARCPELMRYTENAIQNEFGFFDELPSVNRLSDAELNLALSSATLIKSWLSAIEEHVRERLESGNGFTGYKLVEGRSSRDWGSEEEAVIALSDAHTEEELFKRSFISVAKFEKLVGKKNIKDFENLIVKKSGKPTVVPESDPRKSLSVSANDFSEFDD</sequence>
<evidence type="ECO:0000313" key="3">
    <source>
        <dbReference type="Proteomes" id="UP000264313"/>
    </source>
</evidence>
<accession>A0A351RD08</accession>
<reference evidence="2 3" key="1">
    <citation type="journal article" date="2018" name="Nat. Biotechnol.">
        <title>A standardized bacterial taxonomy based on genome phylogeny substantially revises the tree of life.</title>
        <authorList>
            <person name="Parks D.H."/>
            <person name="Chuvochina M."/>
            <person name="Waite D.W."/>
            <person name="Rinke C."/>
            <person name="Skarshewski A."/>
            <person name="Chaumeil P.A."/>
            <person name="Hugenholtz P."/>
        </authorList>
    </citation>
    <scope>NUCLEOTIDE SEQUENCE [LARGE SCALE GENOMIC DNA]</scope>
    <source>
        <strain evidence="2">UBA9958</strain>
    </source>
</reference>
<organism evidence="2 3">
    <name type="scientific">Methylotenera mobilis</name>
    <dbReference type="NCBI Taxonomy" id="359408"/>
    <lineage>
        <taxon>Bacteria</taxon>
        <taxon>Pseudomonadati</taxon>
        <taxon>Pseudomonadota</taxon>
        <taxon>Betaproteobacteria</taxon>
        <taxon>Nitrosomonadales</taxon>
        <taxon>Methylophilaceae</taxon>
        <taxon>Methylotenera</taxon>
    </lineage>
</organism>
<comment type="caution">
    <text evidence="2">The sequence shown here is derived from an EMBL/GenBank/DDBJ whole genome shotgun (WGS) entry which is preliminary data.</text>
</comment>
<dbReference type="AlphaFoldDB" id="A0A351RD08"/>